<evidence type="ECO:0000313" key="2">
    <source>
        <dbReference type="Proteomes" id="UP000266389"/>
    </source>
</evidence>
<protein>
    <recommendedName>
        <fullName evidence="3">Pyridoxamine 5'-phosphate oxidase putative domain-containing protein</fullName>
    </recommendedName>
</protein>
<proteinExistence type="predicted"/>
<dbReference type="EMBL" id="PHFL01000067">
    <property type="protein sequence ID" value="RFM23299.1"/>
    <property type="molecule type" value="Genomic_DNA"/>
</dbReference>
<dbReference type="InterPro" id="IPR012349">
    <property type="entry name" value="Split_barrel_FMN-bd"/>
</dbReference>
<dbReference type="SUPFAM" id="SSF50475">
    <property type="entry name" value="FMN-binding split barrel"/>
    <property type="match status" value="1"/>
</dbReference>
<name>A0A395LXK9_9BACT</name>
<evidence type="ECO:0008006" key="3">
    <source>
        <dbReference type="Google" id="ProtNLM"/>
    </source>
</evidence>
<organism evidence="1 2">
    <name type="scientific">Candidatus Thermochlorobacter aerophilus</name>
    <dbReference type="NCBI Taxonomy" id="1868324"/>
    <lineage>
        <taxon>Bacteria</taxon>
        <taxon>Pseudomonadati</taxon>
        <taxon>Chlorobiota</taxon>
        <taxon>Chlorobiia</taxon>
        <taxon>Chlorobiales</taxon>
        <taxon>Candidatus Thermochlorobacteriaceae</taxon>
        <taxon>Candidatus Thermochlorobacter</taxon>
    </lineage>
</organism>
<gene>
    <name evidence="1" type="ORF">D0433_11555</name>
</gene>
<sequence length="146" mass="16387">MASQADIKNVILDILHSNCAINIATTGGEYSPWVLGAYYASEGLSIYVMLEVAGKTMANLKQNPNVAIHISQNDAMKDFLQAQGVAVILPESEKDRVMSMLKQKMPWYQVYTPCVPVRLDMKKWFVSSFARQWFPARVLETELISA</sequence>
<evidence type="ECO:0000313" key="1">
    <source>
        <dbReference type="EMBL" id="RFM23299.1"/>
    </source>
</evidence>
<reference evidence="1 2" key="1">
    <citation type="journal article" date="2011" name="ISME J.">
        <title>Community ecology of hot spring cyanobacterial mats: predominant populations and their functional potential.</title>
        <authorList>
            <person name="Klatt C.G."/>
            <person name="Wood J.M."/>
            <person name="Rusch D.B."/>
            <person name="Bateson M.M."/>
            <person name="Hamamura N."/>
            <person name="Heidelberg J.F."/>
            <person name="Grossman A.R."/>
            <person name="Bhaya D."/>
            <person name="Cohan F.M."/>
            <person name="Kuhl M."/>
            <person name="Bryant D.A."/>
            <person name="Ward D.M."/>
        </authorList>
    </citation>
    <scope>NUCLEOTIDE SEQUENCE [LARGE SCALE GENOMIC DNA]</scope>
    <source>
        <strain evidence="1">OS</strain>
    </source>
</reference>
<dbReference type="AlphaFoldDB" id="A0A395LXK9"/>
<dbReference type="Proteomes" id="UP000266389">
    <property type="component" value="Unassembled WGS sequence"/>
</dbReference>
<comment type="caution">
    <text evidence="1">The sequence shown here is derived from an EMBL/GenBank/DDBJ whole genome shotgun (WGS) entry which is preliminary data.</text>
</comment>
<dbReference type="Gene3D" id="2.30.110.10">
    <property type="entry name" value="Electron Transport, Fmn-binding Protein, Chain A"/>
    <property type="match status" value="1"/>
</dbReference>
<accession>A0A395LXK9</accession>